<feature type="region of interest" description="Disordered" evidence="1">
    <location>
        <begin position="1"/>
        <end position="20"/>
    </location>
</feature>
<evidence type="ECO:0000256" key="1">
    <source>
        <dbReference type="SAM" id="MobiDB-lite"/>
    </source>
</evidence>
<dbReference type="EMBL" id="LSRX01000448">
    <property type="protein sequence ID" value="OLP97024.1"/>
    <property type="molecule type" value="Genomic_DNA"/>
</dbReference>
<protein>
    <submittedName>
        <fullName evidence="2">Uncharacterized protein</fullName>
    </submittedName>
</protein>
<feature type="region of interest" description="Disordered" evidence="1">
    <location>
        <begin position="69"/>
        <end position="110"/>
    </location>
</feature>
<evidence type="ECO:0000313" key="3">
    <source>
        <dbReference type="Proteomes" id="UP000186817"/>
    </source>
</evidence>
<comment type="caution">
    <text evidence="2">The sequence shown here is derived from an EMBL/GenBank/DDBJ whole genome shotgun (WGS) entry which is preliminary data.</text>
</comment>
<keyword evidence="3" id="KW-1185">Reference proteome</keyword>
<dbReference type="Proteomes" id="UP000186817">
    <property type="component" value="Unassembled WGS sequence"/>
</dbReference>
<organism evidence="2 3">
    <name type="scientific">Symbiodinium microadriaticum</name>
    <name type="common">Dinoflagellate</name>
    <name type="synonym">Zooxanthella microadriatica</name>
    <dbReference type="NCBI Taxonomy" id="2951"/>
    <lineage>
        <taxon>Eukaryota</taxon>
        <taxon>Sar</taxon>
        <taxon>Alveolata</taxon>
        <taxon>Dinophyceae</taxon>
        <taxon>Suessiales</taxon>
        <taxon>Symbiodiniaceae</taxon>
        <taxon>Symbiodinium</taxon>
    </lineage>
</organism>
<feature type="compositionally biased region" description="Basic residues" evidence="1">
    <location>
        <begin position="1"/>
        <end position="11"/>
    </location>
</feature>
<gene>
    <name evidence="2" type="ORF">AK812_SmicGene20695</name>
</gene>
<evidence type="ECO:0000313" key="2">
    <source>
        <dbReference type="EMBL" id="OLP97024.1"/>
    </source>
</evidence>
<proteinExistence type="predicted"/>
<accession>A0A1Q9DPC7</accession>
<reference evidence="2 3" key="1">
    <citation type="submission" date="2016-02" db="EMBL/GenBank/DDBJ databases">
        <title>Genome analysis of coral dinoflagellate symbionts highlights evolutionary adaptations to a symbiotic lifestyle.</title>
        <authorList>
            <person name="Aranda M."/>
            <person name="Li Y."/>
            <person name="Liew Y.J."/>
            <person name="Baumgarten S."/>
            <person name="Simakov O."/>
            <person name="Wilson M."/>
            <person name="Piel J."/>
            <person name="Ashoor H."/>
            <person name="Bougouffa S."/>
            <person name="Bajic V.B."/>
            <person name="Ryu T."/>
            <person name="Ravasi T."/>
            <person name="Bayer T."/>
            <person name="Micklem G."/>
            <person name="Kim H."/>
            <person name="Bhak J."/>
            <person name="Lajeunesse T.C."/>
            <person name="Voolstra C.R."/>
        </authorList>
    </citation>
    <scope>NUCLEOTIDE SEQUENCE [LARGE SCALE GENOMIC DNA]</scope>
    <source>
        <strain evidence="2 3">CCMP2467</strain>
    </source>
</reference>
<sequence>MQSMASRKKQPCSRAKAACSPSAVVDSRLRDANFWLALLEDAEAAVHMAAALKQCARQHPRVARLLQKLGRGSKVGRTPPPDAHAKPNLSCSRRRLGGGAEDIPSNAGGRPRGVVRSLLAEFDRVETGPCAKSARILDSESAAVGGQRSRRLACTRRPFPLFSPELPR</sequence>
<name>A0A1Q9DPC7_SYMMI</name>
<dbReference type="AlphaFoldDB" id="A0A1Q9DPC7"/>